<evidence type="ECO:0000256" key="5">
    <source>
        <dbReference type="ARBA" id="ARBA00022741"/>
    </source>
</evidence>
<reference evidence="10" key="1">
    <citation type="journal article" date="2011" name="Nat. Genet.">
        <title>The Arabidopsis lyrata genome sequence and the basis of rapid genome size change.</title>
        <authorList>
            <person name="Hu T.T."/>
            <person name="Pattyn P."/>
            <person name="Bakker E.G."/>
            <person name="Cao J."/>
            <person name="Cheng J.-F."/>
            <person name="Clark R.M."/>
            <person name="Fahlgren N."/>
            <person name="Fawcett J.A."/>
            <person name="Grimwood J."/>
            <person name="Gundlach H."/>
            <person name="Haberer G."/>
            <person name="Hollister J.D."/>
            <person name="Ossowski S."/>
            <person name="Ottilar R.P."/>
            <person name="Salamov A.A."/>
            <person name="Schneeberger K."/>
            <person name="Spannagl M."/>
            <person name="Wang X."/>
            <person name="Yang L."/>
            <person name="Nasrallah M.E."/>
            <person name="Bergelson J."/>
            <person name="Carrington J.C."/>
            <person name="Gaut B.S."/>
            <person name="Schmutz J."/>
            <person name="Mayer K.F.X."/>
            <person name="Van de Peer Y."/>
            <person name="Grigoriev I.V."/>
            <person name="Nordborg M."/>
            <person name="Weigel D."/>
            <person name="Guo Y.-L."/>
        </authorList>
    </citation>
    <scope>NUCLEOTIDE SEQUENCE [LARGE SCALE GENOMIC DNA]</scope>
    <source>
        <strain evidence="10">cv. MN47</strain>
    </source>
</reference>
<dbReference type="Proteomes" id="UP000008694">
    <property type="component" value="Unassembled WGS sequence"/>
</dbReference>
<dbReference type="GO" id="GO:0008253">
    <property type="term" value="F:5'-nucleotidase activity"/>
    <property type="evidence" value="ECO:0007669"/>
    <property type="project" value="UniProtKB-EC"/>
</dbReference>
<evidence type="ECO:0000313" key="10">
    <source>
        <dbReference type="Proteomes" id="UP000008694"/>
    </source>
</evidence>
<dbReference type="EMBL" id="GL348716">
    <property type="protein sequence ID" value="EFH57868.1"/>
    <property type="molecule type" value="Genomic_DNA"/>
</dbReference>
<dbReference type="AlphaFoldDB" id="D7LBQ5"/>
<dbReference type="InterPro" id="IPR006434">
    <property type="entry name" value="Pyrimidine_nucleotidase_eu"/>
</dbReference>
<dbReference type="Pfam" id="PF05822">
    <property type="entry name" value="UMPH-1"/>
    <property type="match status" value="2"/>
</dbReference>
<sequence>MEQPVIAHPRALTDKITLIRDAGPSKFQVFPTPISESMSNKETHITMLRGKHYMITIILLRFLLLFPLMRKPNSWKWWSKTHELLIEGGLTYEAIKKSVANSSIAFREGVTELFEFLEKKEIPVLIFSAGLADSYSPTSAASIMTSAASIMNISLSYQVLRQNLGRTFKNVKIVSNWMVFNDDGQLVSFKGKLIHVLNKNEHALDMAAPLHDRLGVDIGEEDEENVNMKERRNVLLMGDHLGDLRMSDGLDYETRISIGFL</sequence>
<comment type="similarity">
    <text evidence="2">Belongs to the pyrimidine 5'-nucleotidase family.</text>
</comment>
<dbReference type="HOGENOM" id="CLU_048584_0_2_1"/>
<evidence type="ECO:0000256" key="4">
    <source>
        <dbReference type="ARBA" id="ARBA00022723"/>
    </source>
</evidence>
<dbReference type="Gramene" id="fgenesh2_kg.4__1939__AT2G38680.1">
    <property type="protein sequence ID" value="fgenesh2_kg.4__1939__AT2G38680.1"/>
    <property type="gene ID" value="fgenesh2_kg.4__1939__AT2G38680.1"/>
</dbReference>
<keyword evidence="7" id="KW-0460">Magnesium</keyword>
<protein>
    <recommendedName>
        <fullName evidence="3">5'-nucleotidase</fullName>
        <ecNumber evidence="3">3.1.3.5</ecNumber>
    </recommendedName>
</protein>
<gene>
    <name evidence="9" type="ORF">ARALYDRAFT_482879</name>
</gene>
<keyword evidence="6" id="KW-0378">Hydrolase</keyword>
<accession>D7LBQ5</accession>
<dbReference type="EC" id="3.1.3.5" evidence="3"/>
<keyword evidence="4" id="KW-0479">Metal-binding</keyword>
<evidence type="ECO:0000256" key="7">
    <source>
        <dbReference type="ARBA" id="ARBA00022842"/>
    </source>
</evidence>
<name>D7LBQ5_ARALL</name>
<dbReference type="STRING" id="81972.D7LBQ5"/>
<dbReference type="GO" id="GO:0000287">
    <property type="term" value="F:magnesium ion binding"/>
    <property type="evidence" value="ECO:0007669"/>
    <property type="project" value="InterPro"/>
</dbReference>
<evidence type="ECO:0000256" key="8">
    <source>
        <dbReference type="ARBA" id="ARBA00023080"/>
    </source>
</evidence>
<dbReference type="GO" id="GO:0005737">
    <property type="term" value="C:cytoplasm"/>
    <property type="evidence" value="ECO:0007669"/>
    <property type="project" value="InterPro"/>
</dbReference>
<comment type="catalytic activity">
    <reaction evidence="1">
        <text>a ribonucleoside 5'-phosphate + H2O = a ribonucleoside + phosphate</text>
        <dbReference type="Rhea" id="RHEA:12484"/>
        <dbReference type="ChEBI" id="CHEBI:15377"/>
        <dbReference type="ChEBI" id="CHEBI:18254"/>
        <dbReference type="ChEBI" id="CHEBI:43474"/>
        <dbReference type="ChEBI" id="CHEBI:58043"/>
        <dbReference type="EC" id="3.1.3.5"/>
    </reaction>
</comment>
<evidence type="ECO:0000256" key="2">
    <source>
        <dbReference type="ARBA" id="ARBA00008389"/>
    </source>
</evidence>
<dbReference type="Gene3D" id="3.40.50.1000">
    <property type="entry name" value="HAD superfamily/HAD-like"/>
    <property type="match status" value="1"/>
</dbReference>
<evidence type="ECO:0000313" key="9">
    <source>
        <dbReference type="EMBL" id="EFH57868.1"/>
    </source>
</evidence>
<dbReference type="eggNOG" id="KOG3128">
    <property type="taxonomic scope" value="Eukaryota"/>
</dbReference>
<evidence type="ECO:0000256" key="1">
    <source>
        <dbReference type="ARBA" id="ARBA00000815"/>
    </source>
</evidence>
<dbReference type="SUPFAM" id="SSF56784">
    <property type="entry name" value="HAD-like"/>
    <property type="match status" value="1"/>
</dbReference>
<dbReference type="PANTHER" id="PTHR13045:SF0">
    <property type="entry name" value="7-METHYLGUANOSINE PHOSPHATE-SPECIFIC 5'-NUCLEOTIDASE"/>
    <property type="match status" value="1"/>
</dbReference>
<evidence type="ECO:0000256" key="6">
    <source>
        <dbReference type="ARBA" id="ARBA00022801"/>
    </source>
</evidence>
<keyword evidence="8" id="KW-0546">Nucleotide metabolism</keyword>
<dbReference type="PANTHER" id="PTHR13045">
    <property type="entry name" value="5'-NUCLEOTIDASE"/>
    <property type="match status" value="1"/>
</dbReference>
<dbReference type="GO" id="GO:0000166">
    <property type="term" value="F:nucleotide binding"/>
    <property type="evidence" value="ECO:0007669"/>
    <property type="project" value="UniProtKB-KW"/>
</dbReference>
<evidence type="ECO:0000256" key="3">
    <source>
        <dbReference type="ARBA" id="ARBA00012643"/>
    </source>
</evidence>
<organism evidence="10">
    <name type="scientific">Arabidopsis lyrata subsp. lyrata</name>
    <name type="common">Lyre-leaved rock-cress</name>
    <dbReference type="NCBI Taxonomy" id="81972"/>
    <lineage>
        <taxon>Eukaryota</taxon>
        <taxon>Viridiplantae</taxon>
        <taxon>Streptophyta</taxon>
        <taxon>Embryophyta</taxon>
        <taxon>Tracheophyta</taxon>
        <taxon>Spermatophyta</taxon>
        <taxon>Magnoliopsida</taxon>
        <taxon>eudicotyledons</taxon>
        <taxon>Gunneridae</taxon>
        <taxon>Pentapetalae</taxon>
        <taxon>rosids</taxon>
        <taxon>malvids</taxon>
        <taxon>Brassicales</taxon>
        <taxon>Brassicaceae</taxon>
        <taxon>Camelineae</taxon>
        <taxon>Arabidopsis</taxon>
    </lineage>
</organism>
<keyword evidence="10" id="KW-1185">Reference proteome</keyword>
<proteinExistence type="inferred from homology"/>
<dbReference type="InterPro" id="IPR036412">
    <property type="entry name" value="HAD-like_sf"/>
</dbReference>
<dbReference type="GO" id="GO:0009117">
    <property type="term" value="P:nucleotide metabolic process"/>
    <property type="evidence" value="ECO:0007669"/>
    <property type="project" value="UniProtKB-KW"/>
</dbReference>
<dbReference type="InterPro" id="IPR023214">
    <property type="entry name" value="HAD_sf"/>
</dbReference>
<keyword evidence="5" id="KW-0547">Nucleotide-binding</keyword>